<proteinExistence type="predicted"/>
<dbReference type="EMBL" id="GBXM01054642">
    <property type="protein sequence ID" value="JAH53935.1"/>
    <property type="molecule type" value="Transcribed_RNA"/>
</dbReference>
<accession>A0A0E9TM50</accession>
<protein>
    <submittedName>
        <fullName evidence="1">Uncharacterized protein</fullName>
    </submittedName>
</protein>
<name>A0A0E9TM50_ANGAN</name>
<sequence length="58" mass="6797">MTILNCQLNKGMKYREKLIFSWKKYILADNDCCCLILSNYLDSDTLSAVFICTLAHWM</sequence>
<reference evidence="1" key="2">
    <citation type="journal article" date="2015" name="Fish Shellfish Immunol.">
        <title>Early steps in the European eel (Anguilla anguilla)-Vibrio vulnificus interaction in the gills: Role of the RtxA13 toxin.</title>
        <authorList>
            <person name="Callol A."/>
            <person name="Pajuelo D."/>
            <person name="Ebbesson L."/>
            <person name="Teles M."/>
            <person name="MacKenzie S."/>
            <person name="Amaro C."/>
        </authorList>
    </citation>
    <scope>NUCLEOTIDE SEQUENCE</scope>
</reference>
<reference evidence="1" key="1">
    <citation type="submission" date="2014-11" db="EMBL/GenBank/DDBJ databases">
        <authorList>
            <person name="Amaro Gonzalez C."/>
        </authorList>
    </citation>
    <scope>NUCLEOTIDE SEQUENCE</scope>
</reference>
<evidence type="ECO:0000313" key="1">
    <source>
        <dbReference type="EMBL" id="JAH53935.1"/>
    </source>
</evidence>
<dbReference type="AlphaFoldDB" id="A0A0E9TM50"/>
<organism evidence="1">
    <name type="scientific">Anguilla anguilla</name>
    <name type="common">European freshwater eel</name>
    <name type="synonym">Muraena anguilla</name>
    <dbReference type="NCBI Taxonomy" id="7936"/>
    <lineage>
        <taxon>Eukaryota</taxon>
        <taxon>Metazoa</taxon>
        <taxon>Chordata</taxon>
        <taxon>Craniata</taxon>
        <taxon>Vertebrata</taxon>
        <taxon>Euteleostomi</taxon>
        <taxon>Actinopterygii</taxon>
        <taxon>Neopterygii</taxon>
        <taxon>Teleostei</taxon>
        <taxon>Anguilliformes</taxon>
        <taxon>Anguillidae</taxon>
        <taxon>Anguilla</taxon>
    </lineage>
</organism>